<dbReference type="GO" id="GO:0009446">
    <property type="term" value="P:putrescine biosynthetic process"/>
    <property type="evidence" value="ECO:0007669"/>
    <property type="project" value="InterPro"/>
</dbReference>
<dbReference type="EC" id="3.5.3.12" evidence="2"/>
<dbReference type="PANTHER" id="PTHR31377">
    <property type="entry name" value="AGMATINE DEIMINASE-RELATED"/>
    <property type="match status" value="1"/>
</dbReference>
<evidence type="ECO:0000313" key="2">
    <source>
        <dbReference type="EMBL" id="AXJ01362.1"/>
    </source>
</evidence>
<evidence type="ECO:0000313" key="3">
    <source>
        <dbReference type="Proteomes" id="UP000254808"/>
    </source>
</evidence>
<dbReference type="InterPro" id="IPR007466">
    <property type="entry name" value="Peptidyl-Arg-deiminase_porph"/>
</dbReference>
<organism evidence="2 3">
    <name type="scientific">Cyclonatronum proteinivorum</name>
    <dbReference type="NCBI Taxonomy" id="1457365"/>
    <lineage>
        <taxon>Bacteria</taxon>
        <taxon>Pseudomonadati</taxon>
        <taxon>Balneolota</taxon>
        <taxon>Balneolia</taxon>
        <taxon>Balneolales</taxon>
        <taxon>Cyclonatronaceae</taxon>
        <taxon>Cyclonatronum</taxon>
    </lineage>
</organism>
<dbReference type="EMBL" id="CP027806">
    <property type="protein sequence ID" value="AXJ01362.1"/>
    <property type="molecule type" value="Genomic_DNA"/>
</dbReference>
<gene>
    <name evidence="2" type="ORF">CYPRO_2113</name>
</gene>
<reference evidence="2 3" key="1">
    <citation type="submission" date="2018-03" db="EMBL/GenBank/DDBJ databases">
        <title>Phenotypic and genomic properties of Cyclonatronum proteinivorum gen. nov., sp. nov., a haloalkaliphilic bacteroidete from soda lakes possessing Na+-translocating rhodopsin.</title>
        <authorList>
            <person name="Toshchakov S.V."/>
            <person name="Korzhenkov A."/>
            <person name="Samarov N.I."/>
            <person name="Kublanov I.V."/>
            <person name="Muntyan M.S."/>
            <person name="Sorokin D.Y."/>
        </authorList>
    </citation>
    <scope>NUCLEOTIDE SEQUENCE [LARGE SCALE GENOMIC DNA]</scope>
    <source>
        <strain evidence="2 3">Omega</strain>
    </source>
</reference>
<dbReference type="OrthoDB" id="9808013at2"/>
<dbReference type="KEGG" id="cprv:CYPRO_2113"/>
<name>A0A345ULL0_9BACT</name>
<dbReference type="GO" id="GO:0047632">
    <property type="term" value="F:agmatine deiminase activity"/>
    <property type="evidence" value="ECO:0007669"/>
    <property type="project" value="UniProtKB-EC"/>
</dbReference>
<evidence type="ECO:0000256" key="1">
    <source>
        <dbReference type="ARBA" id="ARBA00022801"/>
    </source>
</evidence>
<dbReference type="PANTHER" id="PTHR31377:SF0">
    <property type="entry name" value="AGMATINE DEIMINASE-RELATED"/>
    <property type="match status" value="1"/>
</dbReference>
<keyword evidence="3" id="KW-1185">Reference proteome</keyword>
<protein>
    <submittedName>
        <fullName evidence="2">Agmatine deiminase</fullName>
        <ecNumber evidence="2">3.5.3.12</ecNumber>
    </submittedName>
</protein>
<dbReference type="Pfam" id="PF04371">
    <property type="entry name" value="PAD_porph"/>
    <property type="match status" value="1"/>
</dbReference>
<accession>A0A345ULL0</accession>
<dbReference type="Proteomes" id="UP000254808">
    <property type="component" value="Chromosome"/>
</dbReference>
<proteinExistence type="predicted"/>
<dbReference type="AlphaFoldDB" id="A0A345ULL0"/>
<dbReference type="SUPFAM" id="SSF55909">
    <property type="entry name" value="Pentein"/>
    <property type="match status" value="1"/>
</dbReference>
<dbReference type="GO" id="GO:0004668">
    <property type="term" value="F:protein-arginine deiminase activity"/>
    <property type="evidence" value="ECO:0007669"/>
    <property type="project" value="InterPro"/>
</dbReference>
<sequence length="377" mass="42621">MQTNIFNAPNSSFMTLNTPAALGFRMPAEWETHSASLLSWPCNRETWPGERLDRVETVYTQIIQELTKREHLHLIVNNDATFERAANCLGSLIKDTKRLTVHKTTSNDVWARDFGPIFVRNQMSGLNAITDWEYNAWGGKYPPYDRDNAVPGWFSAKYGIQRFKPGIVLEGGSIETNGAGVMLTTESVLLNPNRNPHLSKSEIEQYLKDWLGQEKVIWLKNGLAGDDTDGHIDDLSRFLNPSTIMTMVTEDKDDVNYETLQENYELLRSATDQHGEPFEIVTVPMPETRVAETTVDGSEHVPASYANFYFVNGAVLLPVYDPRYDDEVISLFKKHLPGHEIVPIPCADLVWGQGSIHCISQQLYGLSHKYDTFVFGC</sequence>
<keyword evidence="1 2" id="KW-0378">Hydrolase</keyword>
<dbReference type="Gene3D" id="3.75.10.10">
    <property type="entry name" value="L-arginine/glycine Amidinotransferase, Chain A"/>
    <property type="match status" value="1"/>
</dbReference>